<name>A0A6P6XLQ1_DERPT</name>
<feature type="coiled-coil region" evidence="2">
    <location>
        <begin position="288"/>
        <end position="374"/>
    </location>
</feature>
<dbReference type="Proteomes" id="UP000515146">
    <property type="component" value="Unplaced"/>
</dbReference>
<feature type="compositionally biased region" description="Gly residues" evidence="3">
    <location>
        <begin position="762"/>
        <end position="771"/>
    </location>
</feature>
<dbReference type="RefSeq" id="XP_027193683.1">
    <property type="nucleotide sequence ID" value="XM_027337882.1"/>
</dbReference>
<dbReference type="GeneID" id="113788430"/>
<dbReference type="PANTHER" id="PTHR15157:SF5">
    <property type="entry name" value="UV RADIATION RESISTANCE-ASSOCIATED GENE PROTEIN"/>
    <property type="match status" value="1"/>
</dbReference>
<feature type="region of interest" description="Disordered" evidence="3">
    <location>
        <begin position="942"/>
        <end position="968"/>
    </location>
</feature>
<keyword evidence="1 2" id="KW-0175">Coiled coil</keyword>
<dbReference type="GO" id="GO:0005768">
    <property type="term" value="C:endosome"/>
    <property type="evidence" value="ECO:0007669"/>
    <property type="project" value="TreeGrafter"/>
</dbReference>
<gene>
    <name evidence="5" type="primary">LOC113788430</name>
</gene>
<dbReference type="OrthoDB" id="72772at2759"/>
<dbReference type="KEGG" id="dpte:113788430"/>
<feature type="compositionally biased region" description="Polar residues" evidence="3">
    <location>
        <begin position="731"/>
        <end position="750"/>
    </location>
</feature>
<accession>A0A6P6XLQ1</accession>
<reference evidence="5" key="1">
    <citation type="submission" date="2025-08" db="UniProtKB">
        <authorList>
            <consortium name="RefSeq"/>
        </authorList>
    </citation>
    <scope>IDENTIFICATION</scope>
    <source>
        <strain evidence="5">Airmid</strain>
    </source>
</reference>
<dbReference type="OMA" id="INDIMID"/>
<evidence type="ECO:0000313" key="5">
    <source>
        <dbReference type="RefSeq" id="XP_027193683.1"/>
    </source>
</evidence>
<evidence type="ECO:0000313" key="4">
    <source>
        <dbReference type="Proteomes" id="UP000515146"/>
    </source>
</evidence>
<dbReference type="InParanoid" id="A0A6P6XLQ1"/>
<dbReference type="PANTHER" id="PTHR15157">
    <property type="entry name" value="UV RADIATION RESISTANCE-ASSOCIATED GENE PROTEIN"/>
    <property type="match status" value="1"/>
</dbReference>
<evidence type="ECO:0000256" key="2">
    <source>
        <dbReference type="SAM" id="Coils"/>
    </source>
</evidence>
<feature type="compositionally biased region" description="Low complexity" evidence="3">
    <location>
        <begin position="751"/>
        <end position="761"/>
    </location>
</feature>
<feature type="region of interest" description="Disordered" evidence="3">
    <location>
        <begin position="716"/>
        <end position="787"/>
    </location>
</feature>
<organism evidence="4 5">
    <name type="scientific">Dermatophagoides pteronyssinus</name>
    <name type="common">European house dust mite</name>
    <dbReference type="NCBI Taxonomy" id="6956"/>
    <lineage>
        <taxon>Eukaryota</taxon>
        <taxon>Metazoa</taxon>
        <taxon>Ecdysozoa</taxon>
        <taxon>Arthropoda</taxon>
        <taxon>Chelicerata</taxon>
        <taxon>Arachnida</taxon>
        <taxon>Acari</taxon>
        <taxon>Acariformes</taxon>
        <taxon>Sarcoptiformes</taxon>
        <taxon>Astigmata</taxon>
        <taxon>Psoroptidia</taxon>
        <taxon>Analgoidea</taxon>
        <taxon>Pyroglyphidae</taxon>
        <taxon>Dermatophagoidinae</taxon>
        <taxon>Dermatophagoides</taxon>
    </lineage>
</organism>
<dbReference type="GO" id="GO:0035493">
    <property type="term" value="P:SNARE complex assembly"/>
    <property type="evidence" value="ECO:0007669"/>
    <property type="project" value="TreeGrafter"/>
</dbReference>
<proteinExistence type="predicted"/>
<dbReference type="GO" id="GO:0000323">
    <property type="term" value="C:lytic vacuole"/>
    <property type="evidence" value="ECO:0007669"/>
    <property type="project" value="TreeGrafter"/>
</dbReference>
<keyword evidence="4" id="KW-1185">Reference proteome</keyword>
<evidence type="ECO:0000256" key="3">
    <source>
        <dbReference type="SAM" id="MobiDB-lite"/>
    </source>
</evidence>
<protein>
    <submittedName>
        <fullName evidence="5">Uncharacterized protein LOC113788430</fullName>
    </submittedName>
</protein>
<dbReference type="GO" id="GO:0000149">
    <property type="term" value="F:SNARE binding"/>
    <property type="evidence" value="ECO:0007669"/>
    <property type="project" value="TreeGrafter"/>
</dbReference>
<sequence length="968" mass="111740">MACMDFSFDSRIRKKYVPLINQQRYLRHVKRIAARNLFIPEQLLRNKVKFPHHQDDNGDSIVDNVDDLFAQHSNDNEDDETLLYSRLNISFYYTIHYPIIQQCHDSNELFKSSSNHNHHHQDCNCGRLLYRSECLMNNNPSWKVFNGSSLCSPSISQFIVRVYFLQKDRFNPSSSSRNYIKLNDDEEMQISNEIGTLFLEWNVNLTGLLYIGEEFPKDRRLTRNSIIFGFAEGFYTSVCSVASENLLTHSIPPSESLQINDYHLTRDSYCLDTLIRIQIIQCIIQATATQSQLEKSSLEDELEKFRRKQELQSEIEKMKTSIEFLQIVKERRRKQLEKQRKELLMIEEKLCEYNMDMSSNVQKLKQELSILSELRSIKLPEMVRKLLQLRTTLSYHRKLLARKFFSDIYSIEQFPDGQGYSINHIHLPSSQQQFEQHQLKMISIGIGYVAHLVYYLSIVLDVYLFHQIIPFGSNSSILDLYNRLLSPSDRIVPLYLKSKSNLNLKFFKHGWYLLNRNIVFLLQSIDGIVDNEIDLAKTLYNLYSLYRKRFAYDNDDNIGNDCPNDDTLNRFNTYTPSIIMVDNNIHSQQQQQRQRSHSDDNNFDLDNEKLLRNINEVKINDIMIDSLWKEVEQMTIQSIKTQTQSTIGKKQQQSSSTSALTAIVEEQIKDIISKQRQQKRQHNSEILSQLSSSLSFSRASLSFDILTPNSIRSSVISTSSPQEILRHQQRRFSSTTITNPPLSSSSMVINSGQLSSSSFGSSGSGGGGGFLHDGDHHSPSSSSSFRLNGHHLNCQSSMLFQQFHSIRRSQQQQQSNISNTMLIHGPQSLPSSMNHSFLHPTTTITETTTTAATTLAENSLSNQLPQCSSSSSNTFNNLSLSLDNLIDRNHHNHNQNHRLSIDQNHRKKQFDTISIVHDDNDDDDDDDGITFHCMDLKNSTKFNDNDHHHPQQQQQSIINDNDDDGHST</sequence>
<dbReference type="AlphaFoldDB" id="A0A6P6XLQ1"/>
<evidence type="ECO:0000256" key="1">
    <source>
        <dbReference type="ARBA" id="ARBA00023054"/>
    </source>
</evidence>